<dbReference type="PANTHER" id="PTHR38643">
    <property type="entry name" value="PURINE NUCLEOSIDE PERMEASE C285.05-RELATED"/>
    <property type="match status" value="1"/>
</dbReference>
<feature type="chain" id="PRO_5010258200" evidence="1">
    <location>
        <begin position="22"/>
        <end position="345"/>
    </location>
</feature>
<gene>
    <name evidence="2" type="ORF">VPAL9027_01121</name>
</gene>
<dbReference type="Gene3D" id="3.40.50.1580">
    <property type="entry name" value="Nucleoside phosphorylase domain"/>
    <property type="match status" value="1"/>
</dbReference>
<evidence type="ECO:0000256" key="1">
    <source>
        <dbReference type="SAM" id="SignalP"/>
    </source>
</evidence>
<dbReference type="EMBL" id="FUFT01000002">
    <property type="protein sequence ID" value="SJL83172.1"/>
    <property type="molecule type" value="Genomic_DNA"/>
</dbReference>
<dbReference type="GO" id="GO:0055085">
    <property type="term" value="P:transmembrane transport"/>
    <property type="evidence" value="ECO:0007669"/>
    <property type="project" value="InterPro"/>
</dbReference>
<dbReference type="PANTHER" id="PTHR38643:SF1">
    <property type="entry name" value="PURINE NUCLEOSIDE PERMEASE C285.05-RELATED"/>
    <property type="match status" value="1"/>
</dbReference>
<dbReference type="AlphaFoldDB" id="A0A1R4B2M7"/>
<dbReference type="GO" id="GO:0003824">
    <property type="term" value="F:catalytic activity"/>
    <property type="evidence" value="ECO:0007669"/>
    <property type="project" value="InterPro"/>
</dbReference>
<keyword evidence="1" id="KW-0732">Signal</keyword>
<keyword evidence="3" id="KW-1185">Reference proteome</keyword>
<dbReference type="OrthoDB" id="109937at2"/>
<accession>A0A1R4B2M7</accession>
<sequence length="345" mass="37750">MITRSFLTALSALAVAGSANAYTTDKHTIITPKVMIITMFGGEAKPWLDEEKFTRSISLPGLNPEYPNMSCTNNDVCMVTTAMGYANAATTLTAVAFNSRLDLSHTYFIIAGVGGVEPKYGTLGSAHWARYVIDGGLLHRIDTRQTPKTWQHGVFELGSDAPGKKPQWHAGTEVYHLNEALVNQAYTISKSVKLFDTPQAQKERSTFKANSIAASKPRVSICDTLSSDTFWAGSKIAQAMQKHAALLTQGKAKICTTQMEDNASLTALKRASQANRLDFDRVLVLRTASNFDQETPESTPLTTLTQSKAGYKPATVNAYRVAHAVSYAISHHWSDWKDGIKQQVK</sequence>
<proteinExistence type="predicted"/>
<dbReference type="PIRSF" id="PIRSF013171">
    <property type="entry name" value="Pur_nuclsid_perm"/>
    <property type="match status" value="1"/>
</dbReference>
<dbReference type="InterPro" id="IPR035994">
    <property type="entry name" value="Nucleoside_phosphorylase_sf"/>
</dbReference>
<dbReference type="InterPro" id="IPR009486">
    <property type="entry name" value="Pur_nuclsid_perm"/>
</dbReference>
<organism evidence="2 3">
    <name type="scientific">Vibrio palustris</name>
    <dbReference type="NCBI Taxonomy" id="1918946"/>
    <lineage>
        <taxon>Bacteria</taxon>
        <taxon>Pseudomonadati</taxon>
        <taxon>Pseudomonadota</taxon>
        <taxon>Gammaproteobacteria</taxon>
        <taxon>Vibrionales</taxon>
        <taxon>Vibrionaceae</taxon>
        <taxon>Vibrio</taxon>
    </lineage>
</organism>
<evidence type="ECO:0000313" key="2">
    <source>
        <dbReference type="EMBL" id="SJL83172.1"/>
    </source>
</evidence>
<evidence type="ECO:0000313" key="3">
    <source>
        <dbReference type="Proteomes" id="UP000189475"/>
    </source>
</evidence>
<dbReference type="Pfam" id="PF06516">
    <property type="entry name" value="NUP"/>
    <property type="match status" value="1"/>
</dbReference>
<dbReference type="Proteomes" id="UP000189475">
    <property type="component" value="Unassembled WGS sequence"/>
</dbReference>
<dbReference type="RefSeq" id="WP_077313078.1">
    <property type="nucleotide sequence ID" value="NZ_AP024887.1"/>
</dbReference>
<feature type="signal peptide" evidence="1">
    <location>
        <begin position="1"/>
        <end position="21"/>
    </location>
</feature>
<dbReference type="GO" id="GO:0009116">
    <property type="term" value="P:nucleoside metabolic process"/>
    <property type="evidence" value="ECO:0007669"/>
    <property type="project" value="InterPro"/>
</dbReference>
<protein>
    <submittedName>
        <fullName evidence="2">Purine nucleoside permease (NUP)</fullName>
    </submittedName>
</protein>
<reference evidence="2 3" key="1">
    <citation type="submission" date="2017-02" db="EMBL/GenBank/DDBJ databases">
        <authorList>
            <person name="Peterson S.W."/>
        </authorList>
    </citation>
    <scope>NUCLEOTIDE SEQUENCE [LARGE SCALE GENOMIC DNA]</scope>
    <source>
        <strain evidence="2 3">CECT 9027</strain>
    </source>
</reference>
<name>A0A1R4B2M7_9VIBR</name>
<dbReference type="STRING" id="1918946.VPAL9027_01121"/>